<protein>
    <submittedName>
        <fullName evidence="5">Uncharacterized protein LOC113864335</fullName>
    </submittedName>
</protein>
<dbReference type="RefSeq" id="XP_027353744.1">
    <property type="nucleotide sequence ID" value="XM_027497943.1"/>
</dbReference>
<dbReference type="OrthoDB" id="1653570at2759"/>
<evidence type="ECO:0000256" key="2">
    <source>
        <dbReference type="ARBA" id="ARBA00022821"/>
    </source>
</evidence>
<accession>A0A8B8LG29</accession>
<reference evidence="4" key="1">
    <citation type="journal article" date="2019" name="Toxins">
        <title>Detection of Abrin-Like and Prepropulchellin-Like Toxin Genes and Transcripts Using Whole Genome Sequencing and Full-Length Transcript Sequencing of Abrus precatorius.</title>
        <authorList>
            <person name="Hovde B.T."/>
            <person name="Daligault H.E."/>
            <person name="Hanschen E.R."/>
            <person name="Kunde Y.A."/>
            <person name="Johnson M.B."/>
            <person name="Starkenburg S.R."/>
            <person name="Johnson S.L."/>
        </authorList>
    </citation>
    <scope>NUCLEOTIDE SEQUENCE [LARGE SCALE GENOMIC DNA]</scope>
</reference>
<keyword evidence="3" id="KW-0472">Membrane</keyword>
<name>A0A8B8LG29_ABRPR</name>
<dbReference type="Proteomes" id="UP000694853">
    <property type="component" value="Unplaced"/>
</dbReference>
<comment type="similarity">
    <text evidence="1">Belongs to the brassicaceae elicitor peptide family.</text>
</comment>
<keyword evidence="3" id="KW-0812">Transmembrane</keyword>
<evidence type="ECO:0000256" key="3">
    <source>
        <dbReference type="SAM" id="Phobius"/>
    </source>
</evidence>
<evidence type="ECO:0000313" key="5">
    <source>
        <dbReference type="RefSeq" id="XP_027353744.1"/>
    </source>
</evidence>
<dbReference type="GO" id="GO:0045087">
    <property type="term" value="P:innate immune response"/>
    <property type="evidence" value="ECO:0007669"/>
    <property type="project" value="InterPro"/>
</dbReference>
<dbReference type="InterPro" id="IPR035176">
    <property type="entry name" value="PEP"/>
</dbReference>
<dbReference type="KEGG" id="aprc:113864335"/>
<feature type="transmembrane region" description="Helical" evidence="3">
    <location>
        <begin position="17"/>
        <end position="39"/>
    </location>
</feature>
<keyword evidence="2" id="KW-0611">Plant defense</keyword>
<keyword evidence="3" id="KW-1133">Transmembrane helix</keyword>
<dbReference type="GeneID" id="113864335"/>
<evidence type="ECO:0000313" key="4">
    <source>
        <dbReference type="Proteomes" id="UP000694853"/>
    </source>
</evidence>
<evidence type="ECO:0000256" key="1">
    <source>
        <dbReference type="ARBA" id="ARBA00011021"/>
    </source>
</evidence>
<proteinExistence type="inferred from homology"/>
<dbReference type="AlphaFoldDB" id="A0A8B8LG29"/>
<dbReference type="PANTHER" id="PTHR35771:SF3">
    <property type="entry name" value="TRANSMEMBRANE PROTEIN"/>
    <property type="match status" value="1"/>
</dbReference>
<gene>
    <name evidence="5" type="primary">LOC113864335</name>
</gene>
<keyword evidence="4" id="KW-1185">Reference proteome</keyword>
<dbReference type="Pfam" id="PF17232">
    <property type="entry name" value="Pep1_7"/>
    <property type="match status" value="1"/>
</dbReference>
<sequence length="169" mass="19237">MFDIDDELTIESFRIPWLIWIQLWVLLLLLVLLFFLAIFPSDPNNRPATADIATDHRHVIADITALPSPSPSLDDIQQIQKSLANHGSTPAVVTHRQHRLLQGGQNLFTKGEITTAPSIRREEITEEEASSLDFHPCHYFQLATVAFLKCFGLDSTSDRPSTRKHRKRK</sequence>
<reference evidence="5" key="2">
    <citation type="submission" date="2025-08" db="UniProtKB">
        <authorList>
            <consortium name="RefSeq"/>
        </authorList>
    </citation>
    <scope>IDENTIFICATION</scope>
    <source>
        <tissue evidence="5">Young leaves</tissue>
    </source>
</reference>
<dbReference type="PANTHER" id="PTHR35771">
    <property type="entry name" value="TRANSMEMBRANE PROTEIN-RELATED"/>
    <property type="match status" value="1"/>
</dbReference>
<organism evidence="4 5">
    <name type="scientific">Abrus precatorius</name>
    <name type="common">Indian licorice</name>
    <name type="synonym">Glycine abrus</name>
    <dbReference type="NCBI Taxonomy" id="3816"/>
    <lineage>
        <taxon>Eukaryota</taxon>
        <taxon>Viridiplantae</taxon>
        <taxon>Streptophyta</taxon>
        <taxon>Embryophyta</taxon>
        <taxon>Tracheophyta</taxon>
        <taxon>Spermatophyta</taxon>
        <taxon>Magnoliopsida</taxon>
        <taxon>eudicotyledons</taxon>
        <taxon>Gunneridae</taxon>
        <taxon>Pentapetalae</taxon>
        <taxon>rosids</taxon>
        <taxon>fabids</taxon>
        <taxon>Fabales</taxon>
        <taxon>Fabaceae</taxon>
        <taxon>Papilionoideae</taxon>
        <taxon>50 kb inversion clade</taxon>
        <taxon>NPAAA clade</taxon>
        <taxon>indigoferoid/millettioid clade</taxon>
        <taxon>Abreae</taxon>
        <taxon>Abrus</taxon>
    </lineage>
</organism>